<evidence type="ECO:0000256" key="8">
    <source>
        <dbReference type="ARBA" id="ARBA00023155"/>
    </source>
</evidence>
<feature type="DNA-binding region" description="Homeobox" evidence="11">
    <location>
        <begin position="1126"/>
        <end position="1185"/>
    </location>
</feature>
<keyword evidence="5 13" id="KW-0805">Transcription regulation</keyword>
<dbReference type="PANTHER" id="PTHR14043:SF5">
    <property type="entry name" value="HOMEOBOX PROTEIN CUT-LIKE 2"/>
    <property type="match status" value="1"/>
</dbReference>
<protein>
    <recommendedName>
        <fullName evidence="13">Homeobox protein cut-like</fullName>
    </recommendedName>
</protein>
<dbReference type="PROSITE" id="PS50071">
    <property type="entry name" value="HOMEOBOX_2"/>
    <property type="match status" value="1"/>
</dbReference>
<evidence type="ECO:0000313" key="18">
    <source>
        <dbReference type="Proteomes" id="UP000515152"/>
    </source>
</evidence>
<dbReference type="CTD" id="561650"/>
<evidence type="ECO:0000256" key="3">
    <source>
        <dbReference type="ARBA" id="ARBA00022553"/>
    </source>
</evidence>
<feature type="compositionally biased region" description="Gly residues" evidence="15">
    <location>
        <begin position="457"/>
        <end position="477"/>
    </location>
</feature>
<dbReference type="GeneID" id="105902458"/>
<feature type="region of interest" description="Disordered" evidence="15">
    <location>
        <begin position="923"/>
        <end position="984"/>
    </location>
</feature>
<evidence type="ECO:0000259" key="17">
    <source>
        <dbReference type="PROSITE" id="PS51042"/>
    </source>
</evidence>
<accession>A0A6P8G313</accession>
<feature type="domain" description="CUT" evidence="17">
    <location>
        <begin position="845"/>
        <end position="932"/>
    </location>
</feature>
<evidence type="ECO:0000256" key="12">
    <source>
        <dbReference type="RuleBase" id="RU000682"/>
    </source>
</evidence>
<dbReference type="PANTHER" id="PTHR14043">
    <property type="entry name" value="CCAAT DISPLACEMENT PROTEIN-RELATED"/>
    <property type="match status" value="1"/>
</dbReference>
<feature type="domain" description="CUT" evidence="17">
    <location>
        <begin position="999"/>
        <end position="1086"/>
    </location>
</feature>
<feature type="compositionally biased region" description="Low complexity" evidence="15">
    <location>
        <begin position="1336"/>
        <end position="1359"/>
    </location>
</feature>
<feature type="region of interest" description="Disordered" evidence="15">
    <location>
        <begin position="377"/>
        <end position="430"/>
    </location>
</feature>
<feature type="compositionally biased region" description="Acidic residues" evidence="15">
    <location>
        <begin position="1238"/>
        <end position="1247"/>
    </location>
</feature>
<evidence type="ECO:0000256" key="1">
    <source>
        <dbReference type="ARBA" id="ARBA00004123"/>
    </source>
</evidence>
<evidence type="ECO:0000259" key="16">
    <source>
        <dbReference type="PROSITE" id="PS50071"/>
    </source>
</evidence>
<feature type="region of interest" description="Disordered" evidence="15">
    <location>
        <begin position="669"/>
        <end position="688"/>
    </location>
</feature>
<dbReference type="GO" id="GO:0000981">
    <property type="term" value="F:DNA-binding transcription factor activity, RNA polymerase II-specific"/>
    <property type="evidence" value="ECO:0007669"/>
    <property type="project" value="InterPro"/>
</dbReference>
<feature type="compositionally biased region" description="Low complexity" evidence="15">
    <location>
        <begin position="954"/>
        <end position="977"/>
    </location>
</feature>
<proteinExistence type="inferred from homology"/>
<dbReference type="KEGG" id="char:105902458"/>
<keyword evidence="6 14" id="KW-0175">Coiled coil</keyword>
<dbReference type="GO" id="GO:0005634">
    <property type="term" value="C:nucleus"/>
    <property type="evidence" value="ECO:0007669"/>
    <property type="project" value="UniProtKB-SubCell"/>
</dbReference>
<keyword evidence="18" id="KW-1185">Reference proteome</keyword>
<dbReference type="FunFam" id="1.10.260.40:FF:000010">
    <property type="entry name" value="Cut-like homeobox 1a"/>
    <property type="match status" value="1"/>
</dbReference>
<dbReference type="SMART" id="SM01109">
    <property type="entry name" value="CUT"/>
    <property type="match status" value="3"/>
</dbReference>
<dbReference type="OrthoDB" id="10257567at2759"/>
<feature type="compositionally biased region" description="Polar residues" evidence="15">
    <location>
        <begin position="1361"/>
        <end position="1380"/>
    </location>
</feature>
<dbReference type="CDD" id="cd00086">
    <property type="entry name" value="homeodomain"/>
    <property type="match status" value="1"/>
</dbReference>
<feature type="compositionally biased region" description="Polar residues" evidence="15">
    <location>
        <begin position="1316"/>
        <end position="1326"/>
    </location>
</feature>
<feature type="region of interest" description="Disordered" evidence="15">
    <location>
        <begin position="1231"/>
        <end position="1258"/>
    </location>
</feature>
<organism evidence="18 19">
    <name type="scientific">Clupea harengus</name>
    <name type="common">Atlantic herring</name>
    <dbReference type="NCBI Taxonomy" id="7950"/>
    <lineage>
        <taxon>Eukaryota</taxon>
        <taxon>Metazoa</taxon>
        <taxon>Chordata</taxon>
        <taxon>Craniata</taxon>
        <taxon>Vertebrata</taxon>
        <taxon>Euteleostomi</taxon>
        <taxon>Actinopterygii</taxon>
        <taxon>Neopterygii</taxon>
        <taxon>Teleostei</taxon>
        <taxon>Clupei</taxon>
        <taxon>Clupeiformes</taxon>
        <taxon>Clupeoidei</taxon>
        <taxon>Clupeidae</taxon>
        <taxon>Clupea</taxon>
    </lineage>
</organism>
<feature type="compositionally biased region" description="Low complexity" evidence="15">
    <location>
        <begin position="616"/>
        <end position="634"/>
    </location>
</feature>
<feature type="domain" description="Homeobox" evidence="16">
    <location>
        <begin position="1124"/>
        <end position="1184"/>
    </location>
</feature>
<dbReference type="GO" id="GO:0000977">
    <property type="term" value="F:RNA polymerase II transcription regulatory region sequence-specific DNA binding"/>
    <property type="evidence" value="ECO:0007669"/>
    <property type="project" value="TreeGrafter"/>
</dbReference>
<reference evidence="19" key="1">
    <citation type="submission" date="2025-08" db="UniProtKB">
        <authorList>
            <consortium name="RefSeq"/>
        </authorList>
    </citation>
    <scope>IDENTIFICATION</scope>
</reference>
<dbReference type="Pfam" id="PF02376">
    <property type="entry name" value="CUT"/>
    <property type="match status" value="3"/>
</dbReference>
<feature type="region of interest" description="Disordered" evidence="15">
    <location>
        <begin position="449"/>
        <end position="486"/>
    </location>
</feature>
<dbReference type="RefSeq" id="XP_031433569.2">
    <property type="nucleotide sequence ID" value="XM_031577709.2"/>
</dbReference>
<evidence type="ECO:0000256" key="4">
    <source>
        <dbReference type="ARBA" id="ARBA00022737"/>
    </source>
</evidence>
<keyword evidence="9 13" id="KW-0804">Transcription</keyword>
<feature type="coiled-coil region" evidence="14">
    <location>
        <begin position="252"/>
        <end position="304"/>
    </location>
</feature>
<evidence type="ECO:0000256" key="6">
    <source>
        <dbReference type="ARBA" id="ARBA00023054"/>
    </source>
</evidence>
<feature type="region of interest" description="Disordered" evidence="15">
    <location>
        <begin position="731"/>
        <end position="757"/>
    </location>
</feature>
<evidence type="ECO:0000256" key="11">
    <source>
        <dbReference type="PROSITE-ProRule" id="PRU00108"/>
    </source>
</evidence>
<feature type="region of interest" description="Disordered" evidence="15">
    <location>
        <begin position="598"/>
        <end position="635"/>
    </location>
</feature>
<dbReference type="FunFam" id="1.10.260.40:FF:000004">
    <property type="entry name" value="Cut-like homeobox 1a"/>
    <property type="match status" value="1"/>
</dbReference>
<feature type="region of interest" description="Disordered" evidence="15">
    <location>
        <begin position="76"/>
        <end position="150"/>
    </location>
</feature>
<dbReference type="InterPro" id="IPR017970">
    <property type="entry name" value="Homeobox_CS"/>
</dbReference>
<keyword evidence="10 11" id="KW-0539">Nucleus</keyword>
<dbReference type="PROSITE" id="PS51042">
    <property type="entry name" value="CUT"/>
    <property type="match status" value="3"/>
</dbReference>
<dbReference type="Proteomes" id="UP000515152">
    <property type="component" value="Chromosome 12"/>
</dbReference>
<feature type="region of interest" description="Disordered" evidence="15">
    <location>
        <begin position="1271"/>
        <end position="1383"/>
    </location>
</feature>
<dbReference type="InterPro" id="IPR003350">
    <property type="entry name" value="CUT_dom"/>
</dbReference>
<feature type="domain" description="CUT" evidence="17">
    <location>
        <begin position="480"/>
        <end position="567"/>
    </location>
</feature>
<evidence type="ECO:0000313" key="19">
    <source>
        <dbReference type="RefSeq" id="XP_031433569.2"/>
    </source>
</evidence>
<feature type="coiled-coil region" evidence="14">
    <location>
        <begin position="156"/>
        <end position="183"/>
    </location>
</feature>
<evidence type="ECO:0000256" key="7">
    <source>
        <dbReference type="ARBA" id="ARBA00023125"/>
    </source>
</evidence>
<sequence>MFCIADNHAHLKGCRLFPKMAADARSMFQYRKNLDTQLQDKAEAALLEVYKQLVDASGVFAYTGPTPMLEKRQMKLQESFPSDSTPGKVLDRQLDGQLNGSACLDPPQGTEERMVPTQQPPASPSSPADPSARGHRDQCQTERSPGQTDMTFSLRLAKAEERIRSLQSALTSSQSEVLNLQRQYDEERTSRAKEAVDLMVANIEKANQKVEAAVIGADSVSEDVDRGCISAQNGSSPVERVEMERAGLELVIADRDREILRLREEVRRLQLMLQEAQESTANQIAQLEGQLARKIESIQTLQVKLKSQQDYDQLKTELRIFRAMKEASLNGRISQLCSPLSERLAPLMSVRPLAESPAVSVTREMEVKREAQTPVGFPVAVDTPPSGSPRPPVSSQGCSPRTLPLSPLSQSPDRSLLSPFIKPEPSPPGPFPEALYAAKAALSEGSRSLSRASHCSEGGGSGDGGLTGEPWEGGGGSAREEGEGDGELMGTSEIALQVKEQLLRHNIGQRVFGHYVLGLSQGSVSEILARPKPWSKLTVKGKEPFLKMKHFLSNEQNILALRNIQVRQRGNITPRIRTPETGSDDAIRNILERAKKEIQGGGEEISTTRSSVCSTGPSGRVSAGRGSSSGMGDSDNTIKAILEQARREMVAQQKHQALREMAVCHWGTSGSGSACSPPASTEPRPPAVKQEGASVSVSHPQLLQQTPLSVISPKDFVQNIIRKVKSEIGDAGSYQGSHWSATSSTSHPLTSVSPSLCSTASSSSPFSAFAGQSSSWMDPWSRQPFNRERGQEDALSSEGEGGHMVKVKVETEEEEPDEGVEHLSPCSAYVTRPPKPIVPPLTLDQYDAFTHQQLDTVLLTRQVKDRLAQKGICQRIFGEKVLGLSQGSVSDILSRPKSWSKLTQKGREPFIRMQLWMQGQLGQNLSSSAPNNPSLEQDPAMVSSSPSSDEERAGPLSEPGSLSLESSKENQQPPQQQDGQVYLGPFELPHPALSALDVQQLAILSPELDTLNITRRVKEVLNSNNLGQRLFGEMILGLTQGSVSDLLARPKPWNKLSLKGREPFIRMQLWLKDPQNVEKLREMKKMDNRAYLKRAHHLLSSGFDRDSPANTSDIGPCLESSHPGQAKKTRVVLATQEKEALKRAYQLEPYPSQSTIERLAAQLGLRISTVINWFHNYRSRMRRDSEEGEMLKADALKPLSGDLQETSQMLCSQSPSKGDCSFMPVGLVTVKQEPWESREEEEEEEEPSETHAHPTKYISTGVQFAGRLEMKEDCPRSPRPCSGVKQEVSGDCGETSTSPPKPDTLRGTPPMHHASENQTFSQSSEGTELKANAAASSPTHILPPLSPLPSCITPTPLTSEGAEQTSVQQSPVAGHSTQQRSAKKANLDIIIHRLERAANREEMLEWEF</sequence>
<keyword evidence="8 11" id="KW-0371">Homeobox</keyword>
<dbReference type="SMART" id="SM00389">
    <property type="entry name" value="HOX"/>
    <property type="match status" value="1"/>
</dbReference>
<feature type="compositionally biased region" description="Polar residues" evidence="15">
    <location>
        <begin position="605"/>
        <end position="615"/>
    </location>
</feature>
<keyword evidence="4" id="KW-0677">Repeat</keyword>
<evidence type="ECO:0000256" key="2">
    <source>
        <dbReference type="ARBA" id="ARBA00008190"/>
    </source>
</evidence>
<dbReference type="PROSITE" id="PS00027">
    <property type="entry name" value="HOMEOBOX_1"/>
    <property type="match status" value="1"/>
</dbReference>
<evidence type="ECO:0000256" key="9">
    <source>
        <dbReference type="ARBA" id="ARBA00023163"/>
    </source>
</evidence>
<evidence type="ECO:0000256" key="5">
    <source>
        <dbReference type="ARBA" id="ARBA00023015"/>
    </source>
</evidence>
<comment type="similarity">
    <text evidence="2 13">Belongs to the CUT homeobox family.</text>
</comment>
<evidence type="ECO:0000256" key="13">
    <source>
        <dbReference type="RuleBase" id="RU361129"/>
    </source>
</evidence>
<evidence type="ECO:0000256" key="14">
    <source>
        <dbReference type="SAM" id="Coils"/>
    </source>
</evidence>
<feature type="region of interest" description="Disordered" evidence="15">
    <location>
        <begin position="771"/>
        <end position="802"/>
    </location>
</feature>
<comment type="subcellular location">
    <subcellularLocation>
        <location evidence="1 11 12">Nucleus</location>
    </subcellularLocation>
</comment>
<gene>
    <name evidence="19" type="primary">cux2a</name>
</gene>
<evidence type="ECO:0000256" key="10">
    <source>
        <dbReference type="ARBA" id="ARBA00023242"/>
    </source>
</evidence>
<feature type="compositionally biased region" description="Polar residues" evidence="15">
    <location>
        <begin position="734"/>
        <end position="750"/>
    </location>
</feature>
<dbReference type="Pfam" id="PF00046">
    <property type="entry name" value="Homeodomain"/>
    <property type="match status" value="1"/>
</dbReference>
<feature type="compositionally biased region" description="Low complexity" evidence="15">
    <location>
        <begin position="671"/>
        <end position="681"/>
    </location>
</feature>
<feature type="compositionally biased region" description="Polar residues" evidence="15">
    <location>
        <begin position="141"/>
        <end position="150"/>
    </location>
</feature>
<feature type="compositionally biased region" description="Low complexity" evidence="15">
    <location>
        <begin position="924"/>
        <end position="935"/>
    </location>
</feature>
<keyword evidence="7 11" id="KW-0238">DNA-binding</keyword>
<evidence type="ECO:0000256" key="15">
    <source>
        <dbReference type="SAM" id="MobiDB-lite"/>
    </source>
</evidence>
<name>A0A6P8G313_CLUHA</name>
<keyword evidence="3" id="KW-0597">Phosphoprotein</keyword>
<dbReference type="InterPro" id="IPR001356">
    <property type="entry name" value="HD"/>
</dbReference>